<keyword evidence="4 5" id="KW-0472">Membrane</keyword>
<feature type="transmembrane region" description="Helical" evidence="5">
    <location>
        <begin position="335"/>
        <end position="355"/>
    </location>
</feature>
<evidence type="ECO:0000313" key="7">
    <source>
        <dbReference type="EMBL" id="AKU18407.1"/>
    </source>
</evidence>
<dbReference type="PATRIC" id="fig|571913.6.peg.5151"/>
<comment type="subcellular location">
    <subcellularLocation>
        <location evidence="1">Cell membrane</location>
        <topology evidence="1">Multi-pass membrane protein</topology>
    </subcellularLocation>
</comment>
<evidence type="ECO:0000256" key="4">
    <source>
        <dbReference type="ARBA" id="ARBA00023136"/>
    </source>
</evidence>
<dbReference type="Proteomes" id="UP000066480">
    <property type="component" value="Chromosome"/>
</dbReference>
<dbReference type="Pfam" id="PF07690">
    <property type="entry name" value="MFS_1"/>
    <property type="match status" value="2"/>
</dbReference>
<evidence type="ECO:0000256" key="5">
    <source>
        <dbReference type="SAM" id="Phobius"/>
    </source>
</evidence>
<evidence type="ECO:0000256" key="2">
    <source>
        <dbReference type="ARBA" id="ARBA00022692"/>
    </source>
</evidence>
<gene>
    <name evidence="7" type="ORF">VV02_25420</name>
</gene>
<feature type="transmembrane region" description="Helical" evidence="5">
    <location>
        <begin position="434"/>
        <end position="456"/>
    </location>
</feature>
<dbReference type="PANTHER" id="PTHR42718:SF48">
    <property type="entry name" value="CONSERVED TWO-DOMAIN MEMBRANE PROTEIN-RELATED"/>
    <property type="match status" value="1"/>
</dbReference>
<organism evidence="7 8">
    <name type="scientific">Luteipulveratus mongoliensis</name>
    <dbReference type="NCBI Taxonomy" id="571913"/>
    <lineage>
        <taxon>Bacteria</taxon>
        <taxon>Bacillati</taxon>
        <taxon>Actinomycetota</taxon>
        <taxon>Actinomycetes</taxon>
        <taxon>Micrococcales</taxon>
        <taxon>Dermacoccaceae</taxon>
        <taxon>Luteipulveratus</taxon>
    </lineage>
</organism>
<dbReference type="InterPro" id="IPR005829">
    <property type="entry name" value="Sugar_transporter_CS"/>
</dbReference>
<feature type="transmembrane region" description="Helical" evidence="5">
    <location>
        <begin position="272"/>
        <end position="293"/>
    </location>
</feature>
<feature type="transmembrane region" description="Helical" evidence="5">
    <location>
        <begin position="113"/>
        <end position="132"/>
    </location>
</feature>
<feature type="domain" description="Major facilitator superfamily (MFS) profile" evidence="6">
    <location>
        <begin position="16"/>
        <end position="460"/>
    </location>
</feature>
<dbReference type="InterPro" id="IPR036259">
    <property type="entry name" value="MFS_trans_sf"/>
</dbReference>
<name>A0A0K1JNW3_9MICO</name>
<dbReference type="PROSITE" id="PS00216">
    <property type="entry name" value="SUGAR_TRANSPORT_1"/>
    <property type="match status" value="1"/>
</dbReference>
<dbReference type="Gene3D" id="1.20.1720.10">
    <property type="entry name" value="Multidrug resistance protein D"/>
    <property type="match status" value="1"/>
</dbReference>
<dbReference type="PANTHER" id="PTHR42718">
    <property type="entry name" value="MAJOR FACILITATOR SUPERFAMILY MULTIDRUG TRANSPORTER MFSC"/>
    <property type="match status" value="1"/>
</dbReference>
<keyword evidence="2 5" id="KW-0812">Transmembrane</keyword>
<dbReference type="OrthoDB" id="7375466at2"/>
<accession>A0A0K1JNW3</accession>
<dbReference type="AlphaFoldDB" id="A0A0K1JNW3"/>
<dbReference type="KEGG" id="lmoi:VV02_25420"/>
<keyword evidence="3 5" id="KW-1133">Transmembrane helix</keyword>
<dbReference type="GO" id="GO:0022857">
    <property type="term" value="F:transmembrane transporter activity"/>
    <property type="evidence" value="ECO:0007669"/>
    <property type="project" value="InterPro"/>
</dbReference>
<feature type="transmembrane region" description="Helical" evidence="5">
    <location>
        <begin position="84"/>
        <end position="107"/>
    </location>
</feature>
<feature type="transmembrane region" description="Helical" evidence="5">
    <location>
        <begin position="400"/>
        <end position="422"/>
    </location>
</feature>
<evidence type="ECO:0000256" key="3">
    <source>
        <dbReference type="ARBA" id="ARBA00022989"/>
    </source>
</evidence>
<feature type="transmembrane region" description="Helical" evidence="5">
    <location>
        <begin position="12"/>
        <end position="33"/>
    </location>
</feature>
<proteinExistence type="predicted"/>
<dbReference type="PRINTS" id="PR01036">
    <property type="entry name" value="TCRTETB"/>
</dbReference>
<feature type="transmembrane region" description="Helical" evidence="5">
    <location>
        <begin position="305"/>
        <end position="323"/>
    </location>
</feature>
<feature type="transmembrane region" description="Helical" evidence="5">
    <location>
        <begin position="367"/>
        <end position="388"/>
    </location>
</feature>
<reference evidence="7 8" key="1">
    <citation type="submission" date="2015-03" db="EMBL/GenBank/DDBJ databases">
        <title>Luteipulveratus halotolerans sp. nov., a novel actinobacterium (Dermacoccaceae) from Sarawak, Malaysia.</title>
        <authorList>
            <person name="Juboi H."/>
            <person name="Basik A."/>
            <person name="Shamsul S.S."/>
            <person name="Arnold P."/>
            <person name="Schmitt E.K."/>
            <person name="Sanglier J.-J."/>
            <person name="Yeo T."/>
        </authorList>
    </citation>
    <scope>NUCLEOTIDE SEQUENCE [LARGE SCALE GENOMIC DNA]</scope>
    <source>
        <strain evidence="7 8">MN07-A0370</strain>
    </source>
</reference>
<keyword evidence="8" id="KW-1185">Reference proteome</keyword>
<dbReference type="STRING" id="571913.VV02_25420"/>
<dbReference type="CDD" id="cd17321">
    <property type="entry name" value="MFS_MMR_MDR_like"/>
    <property type="match status" value="1"/>
</dbReference>
<dbReference type="PROSITE" id="PS50850">
    <property type="entry name" value="MFS"/>
    <property type="match status" value="1"/>
</dbReference>
<evidence type="ECO:0000313" key="8">
    <source>
        <dbReference type="Proteomes" id="UP000066480"/>
    </source>
</evidence>
<protein>
    <submittedName>
        <fullName evidence="7">Major facilitator transporter</fullName>
    </submittedName>
</protein>
<dbReference type="InterPro" id="IPR011701">
    <property type="entry name" value="MFS"/>
</dbReference>
<feature type="transmembrane region" description="Helical" evidence="5">
    <location>
        <begin position="227"/>
        <end position="251"/>
    </location>
</feature>
<dbReference type="InterPro" id="IPR020846">
    <property type="entry name" value="MFS_dom"/>
</dbReference>
<evidence type="ECO:0000256" key="1">
    <source>
        <dbReference type="ARBA" id="ARBA00004651"/>
    </source>
</evidence>
<dbReference type="Gene3D" id="1.20.1250.20">
    <property type="entry name" value="MFS general substrate transporter like domains"/>
    <property type="match status" value="1"/>
</dbReference>
<dbReference type="SUPFAM" id="SSF103473">
    <property type="entry name" value="MFS general substrate transporter"/>
    <property type="match status" value="1"/>
</dbReference>
<feature type="transmembrane region" description="Helical" evidence="5">
    <location>
        <begin position="144"/>
        <end position="164"/>
    </location>
</feature>
<dbReference type="GO" id="GO:0005886">
    <property type="term" value="C:plasma membrane"/>
    <property type="evidence" value="ECO:0007669"/>
    <property type="project" value="UniProtKB-SubCell"/>
</dbReference>
<sequence>MRSARTASSATSTRLLLPVLCGSTFMASLDLFVVNVAVDDIGRSFAGSSLGDVSWIINAYAIVYAALLIPAGRWADRVGRKTGFLVGVGLFTVASVACAVSPALWFLVGARCLQAVGAAIMTPASLGLLIVSVPADKRAGAIRLWATTSALAAAAGPVLGGLLVQLSWQWIFVINLPVGIALILLGRSVIQEFRRSESEPMDAFGAVLLALAVGLLAVAIVQGPDWGWGSASVVGTFVAAVLASAVLVWHTRRAEDPIVAPALLRIPSFSRANLAMVTFNVAFAAGLLPTILFMQTAWGYDALRAGLAVAPGPFVVPIFAQLGGRLAPRLRAPRVAALGCLLWAGGLALVALSIGDQPSYAAQILPGWLLAGAGVGLTLPMIVGVATASLPPEWSATGGAIVNVARQIGTVLGVSLVVALLASSSDSGTPHEAFARVLWVSAAASVVAMLVSLVMVRRPASGPAAPAC</sequence>
<feature type="transmembrane region" description="Helical" evidence="5">
    <location>
        <begin position="170"/>
        <end position="190"/>
    </location>
</feature>
<dbReference type="EMBL" id="CP011112">
    <property type="protein sequence ID" value="AKU18407.1"/>
    <property type="molecule type" value="Genomic_DNA"/>
</dbReference>
<evidence type="ECO:0000259" key="6">
    <source>
        <dbReference type="PROSITE" id="PS50850"/>
    </source>
</evidence>
<feature type="transmembrane region" description="Helical" evidence="5">
    <location>
        <begin position="202"/>
        <end position="221"/>
    </location>
</feature>
<feature type="transmembrane region" description="Helical" evidence="5">
    <location>
        <begin position="53"/>
        <end position="72"/>
    </location>
</feature>